<dbReference type="AlphaFoldDB" id="A0A919KJQ1"/>
<evidence type="ECO:0000313" key="4">
    <source>
        <dbReference type="EMBL" id="GHH60193.1"/>
    </source>
</evidence>
<sequence>MTGKAVRGPTYGELIRISERDGRWQQVRVDLTRHGVAVLYARLADWRPDRAAGPRLRALLGRDWARYLDLTHPDVRRRFAASRVLLKYAAGQVLDVSPDSVELGYGATGRPYLRGYDAVDISLSHTDDLLLVGLTTRGVIGVDAERADRPMYSSGLGKHVCTPHELDLLEGLDPAERDDALVRVWTLKEAYSKARGLGMQFRFTEFGFRPGSDPTGLDRPDGEPGTGTEWSFRTYVVDEDYIVSVAVGDAGFGGTDDTAASSMLDGGFVDMLTEVLGGDDPQDEEDPWDTW</sequence>
<evidence type="ECO:0000259" key="3">
    <source>
        <dbReference type="Pfam" id="PF01648"/>
    </source>
</evidence>
<dbReference type="RefSeq" id="WP_190209040.1">
    <property type="nucleotide sequence ID" value="NZ_BNBO01000002.1"/>
</dbReference>
<feature type="domain" description="4'-phosphopantetheinyl transferase" evidence="3">
    <location>
        <begin position="140"/>
        <end position="245"/>
    </location>
</feature>
<dbReference type="GeneID" id="95350972"/>
<protein>
    <recommendedName>
        <fullName evidence="3">4'-phosphopantetheinyl transferase domain-containing protein</fullName>
    </recommendedName>
</protein>
<dbReference type="GO" id="GO:0000287">
    <property type="term" value="F:magnesium ion binding"/>
    <property type="evidence" value="ECO:0007669"/>
    <property type="project" value="InterPro"/>
</dbReference>
<gene>
    <name evidence="4" type="ORF">GCM10018781_04380</name>
</gene>
<dbReference type="Proteomes" id="UP000617734">
    <property type="component" value="Unassembled WGS sequence"/>
</dbReference>
<dbReference type="SUPFAM" id="SSF56214">
    <property type="entry name" value="4'-phosphopantetheinyl transferase"/>
    <property type="match status" value="2"/>
</dbReference>
<dbReference type="GO" id="GO:0019878">
    <property type="term" value="P:lysine biosynthetic process via aminoadipic acid"/>
    <property type="evidence" value="ECO:0007669"/>
    <property type="project" value="TreeGrafter"/>
</dbReference>
<reference evidence="4" key="2">
    <citation type="submission" date="2020-09" db="EMBL/GenBank/DDBJ databases">
        <authorList>
            <person name="Sun Q."/>
            <person name="Ohkuma M."/>
        </authorList>
    </citation>
    <scope>NUCLEOTIDE SEQUENCE</scope>
    <source>
        <strain evidence="4">JCM 4646</strain>
    </source>
</reference>
<evidence type="ECO:0000313" key="5">
    <source>
        <dbReference type="Proteomes" id="UP000617734"/>
    </source>
</evidence>
<dbReference type="InterPro" id="IPR037143">
    <property type="entry name" value="4-PPantetheinyl_Trfase_dom_sf"/>
</dbReference>
<dbReference type="GO" id="GO:0005829">
    <property type="term" value="C:cytosol"/>
    <property type="evidence" value="ECO:0007669"/>
    <property type="project" value="TreeGrafter"/>
</dbReference>
<evidence type="ECO:0000256" key="1">
    <source>
        <dbReference type="ARBA" id="ARBA00010990"/>
    </source>
</evidence>
<keyword evidence="2" id="KW-0808">Transferase</keyword>
<dbReference type="InterPro" id="IPR050559">
    <property type="entry name" value="P-Pant_transferase_sf"/>
</dbReference>
<dbReference type="PANTHER" id="PTHR12215:SF10">
    <property type="entry name" value="L-AMINOADIPATE-SEMIALDEHYDE DEHYDROGENASE-PHOSPHOPANTETHEINYL TRANSFERASE"/>
    <property type="match status" value="1"/>
</dbReference>
<dbReference type="Pfam" id="PF01648">
    <property type="entry name" value="ACPS"/>
    <property type="match status" value="1"/>
</dbReference>
<reference evidence="4" key="1">
    <citation type="journal article" date="2014" name="Int. J. Syst. Evol. Microbiol.">
        <title>Complete genome sequence of Corynebacterium casei LMG S-19264T (=DSM 44701T), isolated from a smear-ripened cheese.</title>
        <authorList>
            <consortium name="US DOE Joint Genome Institute (JGI-PGF)"/>
            <person name="Walter F."/>
            <person name="Albersmeier A."/>
            <person name="Kalinowski J."/>
            <person name="Ruckert C."/>
        </authorList>
    </citation>
    <scope>NUCLEOTIDE SEQUENCE</scope>
    <source>
        <strain evidence="4">JCM 4646</strain>
    </source>
</reference>
<dbReference type="PANTHER" id="PTHR12215">
    <property type="entry name" value="PHOSPHOPANTETHEINE TRANSFERASE"/>
    <property type="match status" value="1"/>
</dbReference>
<dbReference type="Gene3D" id="3.90.470.20">
    <property type="entry name" value="4'-phosphopantetheinyl transferase domain"/>
    <property type="match status" value="2"/>
</dbReference>
<dbReference type="EMBL" id="BNBO01000002">
    <property type="protein sequence ID" value="GHH60193.1"/>
    <property type="molecule type" value="Genomic_DNA"/>
</dbReference>
<name>A0A919KJQ1_9ACTN</name>
<comment type="similarity">
    <text evidence="1">Belongs to the P-Pant transferase superfamily. Gsp/Sfp/HetI/AcpT family.</text>
</comment>
<dbReference type="InterPro" id="IPR008278">
    <property type="entry name" value="4-PPantetheinyl_Trfase_dom"/>
</dbReference>
<evidence type="ECO:0000256" key="2">
    <source>
        <dbReference type="ARBA" id="ARBA00022679"/>
    </source>
</evidence>
<dbReference type="GO" id="GO:0008897">
    <property type="term" value="F:holo-[acyl-carrier-protein] synthase activity"/>
    <property type="evidence" value="ECO:0007669"/>
    <property type="project" value="InterPro"/>
</dbReference>
<organism evidence="4 5">
    <name type="scientific">Kitasatospora indigofera</name>
    <dbReference type="NCBI Taxonomy" id="67307"/>
    <lineage>
        <taxon>Bacteria</taxon>
        <taxon>Bacillati</taxon>
        <taxon>Actinomycetota</taxon>
        <taxon>Actinomycetes</taxon>
        <taxon>Kitasatosporales</taxon>
        <taxon>Streptomycetaceae</taxon>
        <taxon>Kitasatospora</taxon>
    </lineage>
</organism>
<comment type="caution">
    <text evidence="4">The sequence shown here is derived from an EMBL/GenBank/DDBJ whole genome shotgun (WGS) entry which is preliminary data.</text>
</comment>
<keyword evidence="5" id="KW-1185">Reference proteome</keyword>
<accession>A0A919KJQ1</accession>
<proteinExistence type="inferred from homology"/>